<dbReference type="KEGG" id="schf:IPT68_16970"/>
<evidence type="ECO:0000313" key="2">
    <source>
        <dbReference type="Proteomes" id="UP000594008"/>
    </source>
</evidence>
<protein>
    <submittedName>
        <fullName evidence="1">Uncharacterized protein</fullName>
    </submittedName>
</protein>
<sequence>MKPLSEMTEREYFVSVGQRPGMFVGKTSFHMLTAFLTGYDQHALRHGGPGLTGWHDWLVARRRRDSNHAWPGQILHIALPNGWDDLWNLPPEDEQQATKVLFELLDEFAAEREAAQDSQTSG</sequence>
<dbReference type="AlphaFoldDB" id="A0A7M2SZ06"/>
<organism evidence="1 2">
    <name type="scientific">Streptomyces chromofuscus</name>
    <dbReference type="NCBI Taxonomy" id="42881"/>
    <lineage>
        <taxon>Bacteria</taxon>
        <taxon>Bacillati</taxon>
        <taxon>Actinomycetota</taxon>
        <taxon>Actinomycetes</taxon>
        <taxon>Kitasatosporales</taxon>
        <taxon>Streptomycetaceae</taxon>
        <taxon>Streptomyces</taxon>
    </lineage>
</organism>
<dbReference type="Proteomes" id="UP000594008">
    <property type="component" value="Chromosome"/>
</dbReference>
<proteinExistence type="predicted"/>
<keyword evidence="2" id="KW-1185">Reference proteome</keyword>
<evidence type="ECO:0000313" key="1">
    <source>
        <dbReference type="EMBL" id="QOV41640.1"/>
    </source>
</evidence>
<dbReference type="EMBL" id="CP063374">
    <property type="protein sequence ID" value="QOV41640.1"/>
    <property type="molecule type" value="Genomic_DNA"/>
</dbReference>
<dbReference type="RefSeq" id="WP_189701831.1">
    <property type="nucleotide sequence ID" value="NZ_BMTA01000032.1"/>
</dbReference>
<name>A0A7M2SZ06_STRCW</name>
<gene>
    <name evidence="1" type="ORF">IPT68_16970</name>
</gene>
<accession>A0A7M2SZ06</accession>
<reference evidence="1 2" key="1">
    <citation type="submission" date="2020-10" db="EMBL/GenBank/DDBJ databases">
        <title>Streptomyces chromofuscus complate genome analysis.</title>
        <authorList>
            <person name="Anwar N."/>
        </authorList>
    </citation>
    <scope>NUCLEOTIDE SEQUENCE [LARGE SCALE GENOMIC DNA]</scope>
    <source>
        <strain evidence="1 2">DSM 40273</strain>
    </source>
</reference>